<dbReference type="GO" id="GO:0005509">
    <property type="term" value="F:calcium ion binding"/>
    <property type="evidence" value="ECO:0007669"/>
    <property type="project" value="InterPro"/>
</dbReference>
<accession>A0A9W7FN87</accession>
<comment type="cofactor">
    <cofactor evidence="6">
        <name>Ca(2+)</name>
        <dbReference type="ChEBI" id="CHEBI:29108"/>
    </cofactor>
</comment>
<dbReference type="InterPro" id="IPR044674">
    <property type="entry name" value="EDEM1/2/3"/>
</dbReference>
<feature type="active site" description="Proton donor" evidence="5">
    <location>
        <position position="174"/>
    </location>
</feature>
<keyword evidence="3" id="KW-0256">Endoplasmic reticulum</keyword>
<evidence type="ECO:0000256" key="3">
    <source>
        <dbReference type="ARBA" id="ARBA00022824"/>
    </source>
</evidence>
<keyword evidence="6" id="KW-0106">Calcium</keyword>
<reference evidence="10" key="1">
    <citation type="journal article" date="2023" name="Commun. Biol.">
        <title>Genome analysis of Parmales, the sister group of diatoms, reveals the evolutionary specialization of diatoms from phago-mixotrophs to photoautotrophs.</title>
        <authorList>
            <person name="Ban H."/>
            <person name="Sato S."/>
            <person name="Yoshikawa S."/>
            <person name="Yamada K."/>
            <person name="Nakamura Y."/>
            <person name="Ichinomiya M."/>
            <person name="Sato N."/>
            <person name="Blanc-Mathieu R."/>
            <person name="Endo H."/>
            <person name="Kuwata A."/>
            <person name="Ogata H."/>
        </authorList>
    </citation>
    <scope>NUCLEOTIDE SEQUENCE [LARGE SCALE GENOMIC DNA]</scope>
    <source>
        <strain evidence="10">NIES 3699</strain>
    </source>
</reference>
<dbReference type="InterPro" id="IPR036026">
    <property type="entry name" value="Seven-hairpin_glycosidases"/>
</dbReference>
<evidence type="ECO:0000256" key="7">
    <source>
        <dbReference type="RuleBase" id="RU361193"/>
    </source>
</evidence>
<keyword evidence="7" id="KW-0378">Hydrolase</keyword>
<organism evidence="9 10">
    <name type="scientific">Triparma verrucosa</name>
    <dbReference type="NCBI Taxonomy" id="1606542"/>
    <lineage>
        <taxon>Eukaryota</taxon>
        <taxon>Sar</taxon>
        <taxon>Stramenopiles</taxon>
        <taxon>Ochrophyta</taxon>
        <taxon>Bolidophyceae</taxon>
        <taxon>Parmales</taxon>
        <taxon>Triparmaceae</taxon>
        <taxon>Triparma</taxon>
    </lineage>
</organism>
<evidence type="ECO:0000256" key="8">
    <source>
        <dbReference type="SAM" id="MobiDB-lite"/>
    </source>
</evidence>
<dbReference type="InterPro" id="IPR012341">
    <property type="entry name" value="6hp_glycosidase-like_sf"/>
</dbReference>
<name>A0A9W7FN87_9STRA</name>
<dbReference type="GO" id="GO:0005975">
    <property type="term" value="P:carbohydrate metabolic process"/>
    <property type="evidence" value="ECO:0007669"/>
    <property type="project" value="InterPro"/>
</dbReference>
<feature type="active site" description="Proton donor" evidence="5">
    <location>
        <position position="443"/>
    </location>
</feature>
<dbReference type="SUPFAM" id="SSF48225">
    <property type="entry name" value="Seven-hairpin glycosidases"/>
    <property type="match status" value="1"/>
</dbReference>
<dbReference type="InterPro" id="IPR009011">
    <property type="entry name" value="Man6P_isomerase_rcpt-bd_dom_sf"/>
</dbReference>
<comment type="caution">
    <text evidence="9">The sequence shown here is derived from an EMBL/GenBank/DDBJ whole genome shotgun (WGS) entry which is preliminary data.</text>
</comment>
<keyword evidence="6" id="KW-0479">Metal-binding</keyword>
<feature type="active site" evidence="5">
    <location>
        <position position="468"/>
    </location>
</feature>
<feature type="binding site" evidence="6">
    <location>
        <position position="559"/>
    </location>
    <ligand>
        <name>Ca(2+)</name>
        <dbReference type="ChEBI" id="CHEBI:29108"/>
    </ligand>
</feature>
<dbReference type="InterPro" id="IPR001382">
    <property type="entry name" value="Glyco_hydro_47"/>
</dbReference>
<dbReference type="PANTHER" id="PTHR45679">
    <property type="entry name" value="ER DEGRADATION-ENHANCING ALPHA-MANNOSIDASE-LIKE PROTEIN 2"/>
    <property type="match status" value="1"/>
</dbReference>
<feature type="active site" evidence="5">
    <location>
        <position position="347"/>
    </location>
</feature>
<dbReference type="Gene3D" id="3.50.30.30">
    <property type="match status" value="1"/>
</dbReference>
<gene>
    <name evidence="9" type="ORF">TrVE_jg7162</name>
</gene>
<dbReference type="GO" id="GO:0016020">
    <property type="term" value="C:membrane"/>
    <property type="evidence" value="ECO:0007669"/>
    <property type="project" value="InterPro"/>
</dbReference>
<comment type="subcellular location">
    <subcellularLocation>
        <location evidence="1">Endoplasmic reticulum</location>
    </subcellularLocation>
</comment>
<proteinExistence type="inferred from homology"/>
<dbReference type="EC" id="3.2.1.-" evidence="7"/>
<evidence type="ECO:0000256" key="2">
    <source>
        <dbReference type="ARBA" id="ARBA00007658"/>
    </source>
</evidence>
<dbReference type="CDD" id="cd00538">
    <property type="entry name" value="PA"/>
    <property type="match status" value="1"/>
</dbReference>
<dbReference type="Proteomes" id="UP001165160">
    <property type="component" value="Unassembled WGS sequence"/>
</dbReference>
<protein>
    <recommendedName>
        <fullName evidence="7">alpha-1,2-Mannosidase</fullName>
        <ecNumber evidence="7">3.2.1.-</ecNumber>
    </recommendedName>
</protein>
<keyword evidence="4" id="KW-0325">Glycoprotein</keyword>
<keyword evidence="10" id="KW-1185">Reference proteome</keyword>
<evidence type="ECO:0000313" key="10">
    <source>
        <dbReference type="Proteomes" id="UP001165160"/>
    </source>
</evidence>
<dbReference type="GO" id="GO:0004571">
    <property type="term" value="F:mannosyl-oligosaccharide 1,2-alpha-mannosidase activity"/>
    <property type="evidence" value="ECO:0007669"/>
    <property type="project" value="InterPro"/>
</dbReference>
<feature type="compositionally biased region" description="Low complexity" evidence="8">
    <location>
        <begin position="724"/>
        <end position="748"/>
    </location>
</feature>
<evidence type="ECO:0000256" key="6">
    <source>
        <dbReference type="PIRSR" id="PIRSR601382-2"/>
    </source>
</evidence>
<evidence type="ECO:0000313" key="9">
    <source>
        <dbReference type="EMBL" id="GMI15164.1"/>
    </source>
</evidence>
<feature type="region of interest" description="Disordered" evidence="8">
    <location>
        <begin position="724"/>
        <end position="756"/>
    </location>
</feature>
<evidence type="ECO:0000256" key="4">
    <source>
        <dbReference type="ARBA" id="ARBA00023180"/>
    </source>
</evidence>
<sequence>MEEKITKINHFHSPPTSLGTLTSTSTSGGSTQKIYSNGSKCGPKNLPRKSTVITTSNCCSPPSITSFSESPTCSYTFNLCQPCPPPSHISPTVLIKKMFMHAYDNYIYNAYPSSNLLPISCTGNKFDLIRIPMVTLIDTMDTLYLMGNYTEFFRNVERLRGMRFGVDQNVSVFETNIRVLGGLMGAHFLATETLTSPVPVNSIWDGEGNVRSGPSTDGDCCSIKGFCNGTSYVYDGVLVSLMEDLGTRILPAFDTDTGIPYGTVNLVSGVPKGETKIASLAGAGSLSIEMEALSRLTGDGIYGRVGRKSVKALWRRRNAETGLVGKHVDVGSGRWVETVSGVGSNSDSFYEYLLKYSLLFPEDEDFWIMFQDVWSSVEEHVKQGLWYGDVDMARGNKGGSRTRFESLASFVPGLQVLLGELPEASKSLNAFYAVRSKYNFLPERFDYEAWDVEGGGSDGAGQHPLRPEIYESAYLLGRALKAINGNDGGWLEPLEDAIRDIEKYTRTDCGYASIENVVTKKLKDDMPSYFLSETLKYLYLAFDDDNKIHEDGAGWIFTTEAHPIKWLPDLDKEAKEKAVKDDFHTKAQNRKMDELQKTEIAKAKKSIADKKQRLKKSRKKEKQIVAALGNGKDHIMNFLEEIYTDDEDVVVFKPNPDFRSDSESFDWNYRDSAGSFYVPTKSCPNLKHPKYKRLHAQGRMDYDRNFDPKKRVNEYCIDGTKASDLAKSGSSSSLGPSQQQQQQQQQQQNDGPQQTRFTMDGLGDFDVTSFVDGFLVEYVQTGEVIEISSVKSTYQGGIKEYIQVHASNRDEMTGHTQVKASVGDFDGNVFDCEVAVEGEAFPCSVASYGKTRIETMIEKGNVAAVGRIEVAVHGVLEGGCGDAGGGREGGDIKMVKRGQCTFEAKTLQQAPFKGLIIVNSEDNRFIMAESEDVNKLDPRRNSEKNPITVMVSSSDGEKLYSKLQAKAKAKESSGLSSNDILTGVITVVKQDNSKIFKRGSQAKKKKLGGKQSDTADLEYDEVVQFGDISAVGKEPPADMSKLRWPIVQTEKKAIQIMSRTRTWGLRMAKVEEDKYQLFVMKVGES</sequence>
<dbReference type="Pfam" id="PF01532">
    <property type="entry name" value="Glyco_hydro_47"/>
    <property type="match status" value="1"/>
</dbReference>
<dbReference type="PRINTS" id="PR00747">
    <property type="entry name" value="GLYHDRLASE47"/>
</dbReference>
<dbReference type="AlphaFoldDB" id="A0A9W7FN87"/>
<evidence type="ECO:0000256" key="1">
    <source>
        <dbReference type="ARBA" id="ARBA00004240"/>
    </source>
</evidence>
<dbReference type="Gene3D" id="1.50.10.10">
    <property type="match status" value="1"/>
</dbReference>
<evidence type="ECO:0000256" key="5">
    <source>
        <dbReference type="PIRSR" id="PIRSR601382-1"/>
    </source>
</evidence>
<dbReference type="EMBL" id="BRXX01000513">
    <property type="protein sequence ID" value="GMI15164.1"/>
    <property type="molecule type" value="Genomic_DNA"/>
</dbReference>
<dbReference type="PANTHER" id="PTHR45679:SF6">
    <property type="entry name" value="ER DEGRADATION-ENHANCING ALPHA-MANNOSIDASE-LIKE PROTEIN 2"/>
    <property type="match status" value="1"/>
</dbReference>
<keyword evidence="7" id="KW-0326">Glycosidase</keyword>
<dbReference type="Gene3D" id="2.70.130.10">
    <property type="entry name" value="Mannose-6-phosphate receptor binding domain"/>
    <property type="match status" value="1"/>
</dbReference>
<feature type="region of interest" description="Disordered" evidence="8">
    <location>
        <begin position="1"/>
        <end position="31"/>
    </location>
</feature>
<comment type="similarity">
    <text evidence="2 7">Belongs to the glycosyl hydrolase 47 family.</text>
</comment>
<dbReference type="GO" id="GO:1904380">
    <property type="term" value="P:endoplasmic reticulum mannose trimming"/>
    <property type="evidence" value="ECO:0007669"/>
    <property type="project" value="InterPro"/>
</dbReference>
<feature type="compositionally biased region" description="Low complexity" evidence="8">
    <location>
        <begin position="13"/>
        <end position="31"/>
    </location>
</feature>
<dbReference type="GO" id="GO:0044322">
    <property type="term" value="C:endoplasmic reticulum quality control compartment"/>
    <property type="evidence" value="ECO:0007669"/>
    <property type="project" value="GOC"/>
</dbReference>